<dbReference type="EMBL" id="CP042434">
    <property type="protein sequence ID" value="QEC71519.1"/>
    <property type="molecule type" value="Genomic_DNA"/>
</dbReference>
<dbReference type="InterPro" id="IPR036388">
    <property type="entry name" value="WH-like_DNA-bd_sf"/>
</dbReference>
<dbReference type="InterPro" id="IPR052520">
    <property type="entry name" value="ATL_DNA_repair"/>
</dbReference>
<dbReference type="Pfam" id="PF01035">
    <property type="entry name" value="DNA_binding_1"/>
    <property type="match status" value="1"/>
</dbReference>
<dbReference type="InterPro" id="IPR036217">
    <property type="entry name" value="MethylDNA_cys_MeTrfase_DNAb"/>
</dbReference>
<accession>A0A5B8VJM8</accession>
<dbReference type="GO" id="GO:0003824">
    <property type="term" value="F:catalytic activity"/>
    <property type="evidence" value="ECO:0007669"/>
    <property type="project" value="InterPro"/>
</dbReference>
<proteinExistence type="predicted"/>
<sequence>MKKKNKTQLPISGATAGSEGKQHNFFEDVWDVARQIPKGRVTSFGAIAAYLGAKSSARMVGWAMSGAHTQSGQPVPAHRVVNRNGLLSGRAHFSPPERMQLLLEKEGVKVEDHQVCNFKQVFWDPAIELAL</sequence>
<feature type="domain" description="Methylated-DNA-[protein]-cysteine S-methyltransferase DNA binding" evidence="2">
    <location>
        <begin position="24"/>
        <end position="108"/>
    </location>
</feature>
<dbReference type="RefSeq" id="WP_146780897.1">
    <property type="nucleotide sequence ID" value="NZ_CP042434.1"/>
</dbReference>
<dbReference type="Gene3D" id="1.10.10.10">
    <property type="entry name" value="Winged helix-like DNA-binding domain superfamily/Winged helix DNA-binding domain"/>
    <property type="match status" value="1"/>
</dbReference>
<evidence type="ECO:0000259" key="2">
    <source>
        <dbReference type="Pfam" id="PF01035"/>
    </source>
</evidence>
<dbReference type="SUPFAM" id="SSF46767">
    <property type="entry name" value="Methylated DNA-protein cysteine methyltransferase, C-terminal domain"/>
    <property type="match status" value="1"/>
</dbReference>
<dbReference type="OrthoDB" id="9132167at2"/>
<keyword evidence="4" id="KW-1185">Reference proteome</keyword>
<gene>
    <name evidence="3" type="ORF">FSB73_07390</name>
</gene>
<name>A0A5B8VJM8_9BACT</name>
<organism evidence="3 4">
    <name type="scientific">Arachidicoccus ginsenosidivorans</name>
    <dbReference type="NCBI Taxonomy" id="496057"/>
    <lineage>
        <taxon>Bacteria</taxon>
        <taxon>Pseudomonadati</taxon>
        <taxon>Bacteroidota</taxon>
        <taxon>Chitinophagia</taxon>
        <taxon>Chitinophagales</taxon>
        <taxon>Chitinophagaceae</taxon>
        <taxon>Arachidicoccus</taxon>
    </lineage>
</organism>
<dbReference type="InterPro" id="IPR014048">
    <property type="entry name" value="MethylDNA_cys_MeTrfase_DNA-bd"/>
</dbReference>
<dbReference type="Proteomes" id="UP000321291">
    <property type="component" value="Chromosome"/>
</dbReference>
<protein>
    <submittedName>
        <fullName evidence="3">MGMT family protein</fullName>
    </submittedName>
</protein>
<dbReference type="PANTHER" id="PTHR42942:SF1">
    <property type="entry name" value="ALKYLTRANSFERASE-LIKE PROTEIN 1"/>
    <property type="match status" value="1"/>
</dbReference>
<dbReference type="AlphaFoldDB" id="A0A5B8VJM8"/>
<evidence type="ECO:0000313" key="3">
    <source>
        <dbReference type="EMBL" id="QEC71519.1"/>
    </source>
</evidence>
<dbReference type="KEGG" id="agi:FSB73_07390"/>
<dbReference type="CDD" id="cd06445">
    <property type="entry name" value="ATase"/>
    <property type="match status" value="1"/>
</dbReference>
<evidence type="ECO:0000256" key="1">
    <source>
        <dbReference type="ARBA" id="ARBA00022763"/>
    </source>
</evidence>
<keyword evidence="1" id="KW-0227">DNA damage</keyword>
<dbReference type="GO" id="GO:0006281">
    <property type="term" value="P:DNA repair"/>
    <property type="evidence" value="ECO:0007669"/>
    <property type="project" value="InterPro"/>
</dbReference>
<dbReference type="PANTHER" id="PTHR42942">
    <property type="entry name" value="6-O-METHYLGUANINE DNA METHYLTRANSFERASE"/>
    <property type="match status" value="1"/>
</dbReference>
<evidence type="ECO:0000313" key="4">
    <source>
        <dbReference type="Proteomes" id="UP000321291"/>
    </source>
</evidence>
<reference evidence="3 4" key="1">
    <citation type="journal article" date="2017" name="Int. J. Syst. Evol. Microbiol.">
        <title>Arachidicoccus ginsenosidivorans sp. nov., with ginsenoside-converting activity isolated from ginseng cultivating soil.</title>
        <authorList>
            <person name="Siddiqi M.Z."/>
            <person name="Aslam Z."/>
            <person name="Im W.T."/>
        </authorList>
    </citation>
    <scope>NUCLEOTIDE SEQUENCE [LARGE SCALE GENOMIC DNA]</scope>
    <source>
        <strain evidence="3 4">Gsoil 809</strain>
    </source>
</reference>